<dbReference type="Pfam" id="PF26138">
    <property type="entry name" value="DUF8040"/>
    <property type="match status" value="1"/>
</dbReference>
<dbReference type="InterPro" id="IPR045249">
    <property type="entry name" value="HARBI1-like"/>
</dbReference>
<evidence type="ECO:0000313" key="2">
    <source>
        <dbReference type="EMBL" id="MQL69025.1"/>
    </source>
</evidence>
<dbReference type="PANTHER" id="PTHR22930">
    <property type="match status" value="1"/>
</dbReference>
<feature type="domain" description="DUF8040" evidence="1">
    <location>
        <begin position="56"/>
        <end position="145"/>
    </location>
</feature>
<dbReference type="AlphaFoldDB" id="A0A843TD84"/>
<accession>A0A843TD84</accession>
<reference evidence="2" key="1">
    <citation type="submission" date="2017-07" db="EMBL/GenBank/DDBJ databases">
        <title>Taro Niue Genome Assembly and Annotation.</title>
        <authorList>
            <person name="Atibalentja N."/>
            <person name="Keating K."/>
            <person name="Fields C.J."/>
        </authorList>
    </citation>
    <scope>NUCLEOTIDE SEQUENCE</scope>
    <source>
        <strain evidence="2">Niue_2</strain>
        <tissue evidence="2">Leaf</tissue>
    </source>
</reference>
<comment type="caution">
    <text evidence="2">The sequence shown here is derived from an EMBL/GenBank/DDBJ whole genome shotgun (WGS) entry which is preliminary data.</text>
</comment>
<organism evidence="2 3">
    <name type="scientific">Colocasia esculenta</name>
    <name type="common">Wild taro</name>
    <name type="synonym">Arum esculentum</name>
    <dbReference type="NCBI Taxonomy" id="4460"/>
    <lineage>
        <taxon>Eukaryota</taxon>
        <taxon>Viridiplantae</taxon>
        <taxon>Streptophyta</taxon>
        <taxon>Embryophyta</taxon>
        <taxon>Tracheophyta</taxon>
        <taxon>Spermatophyta</taxon>
        <taxon>Magnoliopsida</taxon>
        <taxon>Liliopsida</taxon>
        <taxon>Araceae</taxon>
        <taxon>Aroideae</taxon>
        <taxon>Colocasieae</taxon>
        <taxon>Colocasia</taxon>
    </lineage>
</organism>
<dbReference type="PANTHER" id="PTHR22930:SF259">
    <property type="entry name" value="OS08G0106900 PROTEIN"/>
    <property type="match status" value="1"/>
</dbReference>
<gene>
    <name evidence="2" type="ORF">Taro_001319</name>
</gene>
<evidence type="ECO:0000259" key="1">
    <source>
        <dbReference type="Pfam" id="PF26138"/>
    </source>
</evidence>
<protein>
    <recommendedName>
        <fullName evidence="1">DUF8040 domain-containing protein</fullName>
    </recommendedName>
</protein>
<proteinExistence type="predicted"/>
<name>A0A843TD84_COLES</name>
<dbReference type="EMBL" id="NMUH01000027">
    <property type="protein sequence ID" value="MQL69025.1"/>
    <property type="molecule type" value="Genomic_DNA"/>
</dbReference>
<dbReference type="OrthoDB" id="683945at2759"/>
<dbReference type="Proteomes" id="UP000652761">
    <property type="component" value="Unassembled WGS sequence"/>
</dbReference>
<sequence length="381" mass="44216">MDVNDFSYEDEMDAAYVGALSACVGVLEILVNNIDNSGELNESIPRIPSSTRNEIRRKYVQSIIGVDDATSIKMIHMNRRTFYQLCAVVCRRNLSHETIHITVKEQLIMLLHTIAHNVRNGVMCVNYLRSGETINRYFNHVLKALRQLHNDYIRPPDIAIPDEIRSREIYWPWFKLLLTFFARFHGKTRKPIQNVLAAVRFGLMFSYVLAGWEGSTHDVLVLNDALQRQNKLIVPNGKYFLVDASYSTRLGFISPYRLNPNDELLNEITIEESTQLTSRRKTRRKEREDNAMWASIRDRIENEMWNDYSKLCWVGVLESKPNQPLERLLEMRPTQSSRFCKRDHLDRRIFETASLGARLHARRVSHAGTLLLIATDIPIAI</sequence>
<dbReference type="InterPro" id="IPR058353">
    <property type="entry name" value="DUF8040"/>
</dbReference>
<evidence type="ECO:0000313" key="3">
    <source>
        <dbReference type="Proteomes" id="UP000652761"/>
    </source>
</evidence>
<keyword evidence="3" id="KW-1185">Reference proteome</keyword>